<evidence type="ECO:0000256" key="7">
    <source>
        <dbReference type="ARBA" id="ARBA00022898"/>
    </source>
</evidence>
<comment type="subcellular location">
    <subcellularLocation>
        <location evidence="9">Cytoplasm</location>
    </subcellularLocation>
</comment>
<keyword evidence="11" id="KW-1185">Reference proteome</keyword>
<dbReference type="OrthoDB" id="9801052at2"/>
<dbReference type="Proteomes" id="UP000055035">
    <property type="component" value="Unassembled WGS sequence"/>
</dbReference>
<accession>A0A0W0VAT7</accession>
<comment type="cofactor">
    <cofactor evidence="1 9">
        <name>pyridoxal 5'-phosphate</name>
        <dbReference type="ChEBI" id="CHEBI:597326"/>
    </cofactor>
</comment>
<feature type="binding site" evidence="9">
    <location>
        <begin position="113"/>
        <end position="114"/>
    </location>
    <ligand>
        <name>pyridoxal 5'-phosphate</name>
        <dbReference type="ChEBI" id="CHEBI:597326"/>
    </ligand>
</feature>
<comment type="similarity">
    <text evidence="9">Belongs to the class-III pyridoxal-phosphate-dependent aminotransferase family. BioA subfamily.</text>
</comment>
<dbReference type="NCBIfam" id="TIGR00508">
    <property type="entry name" value="bioA"/>
    <property type="match status" value="1"/>
</dbReference>
<dbReference type="GO" id="GO:0004015">
    <property type="term" value="F:adenosylmethionine-8-amino-7-oxononanoate transaminase activity"/>
    <property type="evidence" value="ECO:0007669"/>
    <property type="project" value="UniProtKB-UniRule"/>
</dbReference>
<dbReference type="GO" id="GO:0005737">
    <property type="term" value="C:cytoplasm"/>
    <property type="evidence" value="ECO:0007669"/>
    <property type="project" value="UniProtKB-SubCell"/>
</dbReference>
<dbReference type="EC" id="2.6.1.62" evidence="9"/>
<feature type="binding site" evidence="9">
    <location>
        <position position="146"/>
    </location>
    <ligand>
        <name>substrate</name>
    </ligand>
</feature>
<feature type="binding site" evidence="9">
    <location>
        <position position="315"/>
    </location>
    <ligand>
        <name>substrate</name>
    </ligand>
</feature>
<dbReference type="STRING" id="456.Ljor_1550"/>
<dbReference type="GO" id="GO:0009102">
    <property type="term" value="P:biotin biosynthetic process"/>
    <property type="evidence" value="ECO:0007669"/>
    <property type="project" value="UniProtKB-UniRule"/>
</dbReference>
<evidence type="ECO:0000256" key="2">
    <source>
        <dbReference type="ARBA" id="ARBA00005063"/>
    </source>
</evidence>
<dbReference type="InterPro" id="IPR049704">
    <property type="entry name" value="Aminotrans_3_PPA_site"/>
</dbReference>
<evidence type="ECO:0000256" key="4">
    <source>
        <dbReference type="ARBA" id="ARBA00022679"/>
    </source>
</evidence>
<protein>
    <recommendedName>
        <fullName evidence="9">Adenosylmethionine-8-amino-7-oxononanoate aminotransferase</fullName>
        <ecNumber evidence="9">2.6.1.62</ecNumber>
    </recommendedName>
    <alternativeName>
        <fullName evidence="9">7,8-diamino-pelargonic acid aminotransferase</fullName>
        <shortName evidence="9">DAPA AT</shortName>
        <shortName evidence="9">DAPA aminotransferase</shortName>
    </alternativeName>
    <alternativeName>
        <fullName evidence="9">7,8-diaminononanoate synthase</fullName>
        <shortName evidence="9">DANS</shortName>
    </alternativeName>
    <alternativeName>
        <fullName evidence="9">Diaminopelargonic acid synthase</fullName>
    </alternativeName>
</protein>
<dbReference type="AlphaFoldDB" id="A0A0W0VAT7"/>
<dbReference type="HAMAP" id="MF_00834">
    <property type="entry name" value="BioA"/>
    <property type="match status" value="1"/>
</dbReference>
<dbReference type="PROSITE" id="PS00600">
    <property type="entry name" value="AA_TRANSFER_CLASS_3"/>
    <property type="match status" value="1"/>
</dbReference>
<dbReference type="PANTHER" id="PTHR42684">
    <property type="entry name" value="ADENOSYLMETHIONINE-8-AMINO-7-OXONONANOATE AMINOTRANSFERASE"/>
    <property type="match status" value="1"/>
</dbReference>
<feature type="site" description="Participates in the substrate recognition with KAPA and in a stacking interaction with the adenine ring of SAM" evidence="9">
    <location>
        <position position="19"/>
    </location>
</feature>
<dbReference type="GO" id="GO:0030170">
    <property type="term" value="F:pyridoxal phosphate binding"/>
    <property type="evidence" value="ECO:0007669"/>
    <property type="project" value="UniProtKB-UniRule"/>
</dbReference>
<comment type="caution">
    <text evidence="10">The sequence shown here is derived from an EMBL/GenBank/DDBJ whole genome shotgun (WGS) entry which is preliminary data.</text>
</comment>
<dbReference type="PATRIC" id="fig|456.5.peg.1657"/>
<comment type="subunit">
    <text evidence="9">Homodimer.</text>
</comment>
<evidence type="ECO:0000313" key="10">
    <source>
        <dbReference type="EMBL" id="KTD17244.1"/>
    </source>
</evidence>
<name>A0A0W0VAT7_9GAMM</name>
<sequence length="441" mass="48803">MVNVNDIIQKDLKHFWHPCTQMKDFEICPPLVIESAKGSYLHTNKGPVIDAISSWWCKSLGHGHPAILEAIQSQLGRFEHVIGAHITHPLLIELAEKLANISNNQHVFFASDGSSAVEIAIKLAMHAAQLKGQGHRKQFIALQGSYHGETLATLSVSDLGLYKKPYDGFGVSCHFLHSLPYVCNTSDPLWSNSETYWPSILEQLEAVKENSCAILVEPIIQGAGGIQCYSADFLKRLAAWAKENDLFLIADEIMTGLGRTGKWLACDHAEVQADLICLSKGLTSGSLPLSCVLIKHNIYELFYDDYEKGNSFLHSHTYSGNALALSAALATIEVMEREQINEQAVILGRQMEENLKEIAQLTGHLSNVRSIGAVAAAELPKDGSRRVGFELYQEALKRGALLRPLGRTLYWMPPLNCDRQTIEKLADITLNSIKALYSQSR</sequence>
<evidence type="ECO:0000256" key="6">
    <source>
        <dbReference type="ARBA" id="ARBA00022756"/>
    </source>
</evidence>
<dbReference type="Gene3D" id="3.40.640.10">
    <property type="entry name" value="Type I PLP-dependent aspartate aminotransferase-like (Major domain)"/>
    <property type="match status" value="1"/>
</dbReference>
<evidence type="ECO:0000256" key="5">
    <source>
        <dbReference type="ARBA" id="ARBA00022691"/>
    </source>
</evidence>
<dbReference type="Pfam" id="PF00202">
    <property type="entry name" value="Aminotran_3"/>
    <property type="match status" value="1"/>
</dbReference>
<dbReference type="RefSeq" id="WP_058472208.1">
    <property type="nucleotide sequence ID" value="NZ_LNYJ01000011.1"/>
</dbReference>
<keyword evidence="6 9" id="KW-0093">Biotin biosynthesis</keyword>
<reference evidence="10 11" key="1">
    <citation type="submission" date="2015-11" db="EMBL/GenBank/DDBJ databases">
        <title>Genomic analysis of 38 Legionella species identifies large and diverse effector repertoires.</title>
        <authorList>
            <person name="Burstein D."/>
            <person name="Amaro F."/>
            <person name="Zusman T."/>
            <person name="Lifshitz Z."/>
            <person name="Cohen O."/>
            <person name="Gilbert J.A."/>
            <person name="Pupko T."/>
            <person name="Shuman H.A."/>
            <person name="Segal G."/>
        </authorList>
    </citation>
    <scope>NUCLEOTIDE SEQUENCE [LARGE SCALE GENOMIC DNA]</scope>
    <source>
        <strain evidence="10 11">BL-540</strain>
    </source>
</reference>
<keyword evidence="5 9" id="KW-0949">S-adenosyl-L-methionine</keyword>
<feature type="modified residue" description="N6-(pyridoxal phosphate)lysine" evidence="9">
    <location>
        <position position="280"/>
    </location>
</feature>
<dbReference type="InterPro" id="IPR005814">
    <property type="entry name" value="Aminotrans_3"/>
</dbReference>
<feature type="binding site" evidence="9">
    <location>
        <begin position="316"/>
        <end position="317"/>
    </location>
    <ligand>
        <name>pyridoxal 5'-phosphate</name>
        <dbReference type="ChEBI" id="CHEBI:597326"/>
    </ligand>
</feature>
<dbReference type="PANTHER" id="PTHR42684:SF3">
    <property type="entry name" value="ADENOSYLMETHIONINE-8-AMINO-7-OXONONANOATE AMINOTRANSFERASE"/>
    <property type="match status" value="1"/>
</dbReference>
<evidence type="ECO:0000256" key="8">
    <source>
        <dbReference type="ARBA" id="ARBA00048449"/>
    </source>
</evidence>
<feature type="binding site" evidence="9">
    <location>
        <position position="251"/>
    </location>
    <ligand>
        <name>pyridoxal 5'-phosphate</name>
        <dbReference type="ChEBI" id="CHEBI:597326"/>
    </ligand>
</feature>
<feature type="binding site" evidence="9">
    <location>
        <position position="55"/>
    </location>
    <ligand>
        <name>substrate</name>
    </ligand>
</feature>
<comment type="function">
    <text evidence="9">Catalyzes the transfer of the alpha-amino group from S-adenosyl-L-methionine (SAM) to 7-keto-8-aminopelargonic acid (KAPA) to form 7,8-diaminopelargonic acid (DAPA). It is the only aminotransferase known to utilize SAM as an amino donor.</text>
</comment>
<keyword evidence="9" id="KW-0963">Cytoplasm</keyword>
<feature type="binding site" evidence="9">
    <location>
        <position position="403"/>
    </location>
    <ligand>
        <name>substrate</name>
    </ligand>
</feature>
<comment type="catalytic activity">
    <reaction evidence="8 9">
        <text>(8S)-8-amino-7-oxononanoate + S-adenosyl-L-methionine = S-adenosyl-4-methylsulfanyl-2-oxobutanoate + (7R,8S)-7,8-diammoniononanoate</text>
        <dbReference type="Rhea" id="RHEA:16861"/>
        <dbReference type="ChEBI" id="CHEBI:16490"/>
        <dbReference type="ChEBI" id="CHEBI:59789"/>
        <dbReference type="ChEBI" id="CHEBI:149468"/>
        <dbReference type="ChEBI" id="CHEBI:149469"/>
        <dbReference type="EC" id="2.6.1.62"/>
    </reaction>
</comment>
<feature type="binding site" evidence="9">
    <location>
        <position position="280"/>
    </location>
    <ligand>
        <name>substrate</name>
    </ligand>
</feature>
<dbReference type="InterPro" id="IPR005815">
    <property type="entry name" value="BioA"/>
</dbReference>
<dbReference type="GO" id="GO:0004141">
    <property type="term" value="F:dethiobiotin synthase activity"/>
    <property type="evidence" value="ECO:0007669"/>
    <property type="project" value="TreeGrafter"/>
</dbReference>
<evidence type="ECO:0000313" key="11">
    <source>
        <dbReference type="Proteomes" id="UP000055035"/>
    </source>
</evidence>
<keyword evidence="7 9" id="KW-0663">Pyridoxal phosphate</keyword>
<dbReference type="SUPFAM" id="SSF53383">
    <property type="entry name" value="PLP-dependent transferases"/>
    <property type="match status" value="1"/>
</dbReference>
<evidence type="ECO:0000256" key="3">
    <source>
        <dbReference type="ARBA" id="ARBA00022576"/>
    </source>
</evidence>
<dbReference type="UniPathway" id="UPA00078">
    <property type="reaction ID" value="UER00160"/>
</dbReference>
<dbReference type="InterPro" id="IPR015422">
    <property type="entry name" value="PyrdxlP-dep_Trfase_small"/>
</dbReference>
<organism evidence="10 11">
    <name type="scientific">Legionella jordanis</name>
    <dbReference type="NCBI Taxonomy" id="456"/>
    <lineage>
        <taxon>Bacteria</taxon>
        <taxon>Pseudomonadati</taxon>
        <taxon>Pseudomonadota</taxon>
        <taxon>Gammaproteobacteria</taxon>
        <taxon>Legionellales</taxon>
        <taxon>Legionellaceae</taxon>
        <taxon>Legionella</taxon>
    </lineage>
</organism>
<dbReference type="Gene3D" id="3.90.1150.10">
    <property type="entry name" value="Aspartate Aminotransferase, domain 1"/>
    <property type="match status" value="1"/>
</dbReference>
<gene>
    <name evidence="9 10" type="primary">bioA</name>
    <name evidence="10" type="ORF">Ljor_1550</name>
</gene>
<proteinExistence type="inferred from homology"/>
<comment type="pathway">
    <text evidence="2 9">Cofactor biosynthesis; biotin biosynthesis; 7,8-diaminononanoate from 8-amino-7-oxononanoate (SAM route): step 1/1.</text>
</comment>
<dbReference type="InterPro" id="IPR015421">
    <property type="entry name" value="PyrdxlP-dep_Trfase_major"/>
</dbReference>
<dbReference type="InterPro" id="IPR015424">
    <property type="entry name" value="PyrdxlP-dep_Trfase"/>
</dbReference>
<evidence type="ECO:0000256" key="9">
    <source>
        <dbReference type="HAMAP-Rule" id="MF_00834"/>
    </source>
</evidence>
<keyword evidence="3 9" id="KW-0032">Aminotransferase</keyword>
<dbReference type="EMBL" id="LNYJ01000011">
    <property type="protein sequence ID" value="KTD17244.1"/>
    <property type="molecule type" value="Genomic_DNA"/>
</dbReference>
<evidence type="ECO:0000256" key="1">
    <source>
        <dbReference type="ARBA" id="ARBA00001933"/>
    </source>
</evidence>
<dbReference type="CDD" id="cd00610">
    <property type="entry name" value="OAT_like"/>
    <property type="match status" value="1"/>
</dbReference>
<keyword evidence="4 9" id="KW-0808">Transferase</keyword>